<keyword evidence="5" id="KW-0732">Signal</keyword>
<comment type="similarity">
    <text evidence="1">Belongs to the SCO1/2 family.</text>
</comment>
<dbReference type="PANTHER" id="PTHR12151:SF25">
    <property type="entry name" value="LINALOOL DEHYDRATASE_ISOMERASE DOMAIN-CONTAINING PROTEIN"/>
    <property type="match status" value="1"/>
</dbReference>
<dbReference type="InterPro" id="IPR036249">
    <property type="entry name" value="Thioredoxin-like_sf"/>
</dbReference>
<feature type="disulfide bond" description="Redox-active" evidence="4">
    <location>
        <begin position="79"/>
        <end position="83"/>
    </location>
</feature>
<evidence type="ECO:0000256" key="2">
    <source>
        <dbReference type="ARBA" id="ARBA00023008"/>
    </source>
</evidence>
<evidence type="ECO:0000313" key="6">
    <source>
        <dbReference type="EMBL" id="MCV6825636.1"/>
    </source>
</evidence>
<keyword evidence="4" id="KW-1015">Disulfide bond</keyword>
<feature type="binding site" evidence="3">
    <location>
        <position position="79"/>
    </location>
    <ligand>
        <name>Cu cation</name>
        <dbReference type="ChEBI" id="CHEBI:23378"/>
    </ligand>
</feature>
<evidence type="ECO:0000256" key="1">
    <source>
        <dbReference type="ARBA" id="ARBA00010996"/>
    </source>
</evidence>
<dbReference type="Proteomes" id="UP001208041">
    <property type="component" value="Unassembled WGS sequence"/>
</dbReference>
<keyword evidence="7" id="KW-1185">Reference proteome</keyword>
<dbReference type="Gene3D" id="3.40.30.10">
    <property type="entry name" value="Glutaredoxin"/>
    <property type="match status" value="1"/>
</dbReference>
<evidence type="ECO:0000256" key="5">
    <source>
        <dbReference type="SAM" id="SignalP"/>
    </source>
</evidence>
<accession>A0AAE3J2K7</accession>
<dbReference type="RefSeq" id="WP_263954566.1">
    <property type="nucleotide sequence ID" value="NZ_JAOYFC010000003.1"/>
</dbReference>
<dbReference type="Pfam" id="PF02630">
    <property type="entry name" value="SCO1-SenC"/>
    <property type="match status" value="1"/>
</dbReference>
<evidence type="ECO:0000256" key="3">
    <source>
        <dbReference type="PIRSR" id="PIRSR603782-1"/>
    </source>
</evidence>
<sequence length="204" mass="22395">MKYYAFAAVGAAAILLGTTAYLTFGEPENKFAQCTANRIAGGASTIGGPFSLIDKNGERVTDKDVITKPSLVYFGYTFCPDVCPLDSARNADAVDILDEMGIETTPVFITIDPERDTPEVVGEFADVFHERMIGLTGTAEDVKAASRAYKTYYKKNESDDEYYLVDHSTSTYLTLPEYGTVTYFKRDDSPEVIAETIACFVENS</sequence>
<name>A0AAE3J2K7_9RHOB</name>
<protein>
    <submittedName>
        <fullName evidence="6">SCO family protein</fullName>
    </submittedName>
</protein>
<reference evidence="6" key="1">
    <citation type="submission" date="2022-10" db="EMBL/GenBank/DDBJ databases">
        <authorList>
            <person name="Yue Y."/>
        </authorList>
    </citation>
    <scope>NUCLEOTIDE SEQUENCE</scope>
    <source>
        <strain evidence="6">Z654</strain>
    </source>
</reference>
<keyword evidence="3" id="KW-0479">Metal-binding</keyword>
<gene>
    <name evidence="6" type="ORF">OH136_13825</name>
</gene>
<feature type="binding site" evidence="3">
    <location>
        <position position="83"/>
    </location>
    <ligand>
        <name>Cu cation</name>
        <dbReference type="ChEBI" id="CHEBI:23378"/>
    </ligand>
</feature>
<proteinExistence type="inferred from homology"/>
<dbReference type="CDD" id="cd02968">
    <property type="entry name" value="SCO"/>
    <property type="match status" value="1"/>
</dbReference>
<dbReference type="AlphaFoldDB" id="A0AAE3J2K7"/>
<comment type="caution">
    <text evidence="6">The sequence shown here is derived from an EMBL/GenBank/DDBJ whole genome shotgun (WGS) entry which is preliminary data.</text>
</comment>
<feature type="chain" id="PRO_5041979955" evidence="5">
    <location>
        <begin position="23"/>
        <end position="204"/>
    </location>
</feature>
<feature type="signal peptide" evidence="5">
    <location>
        <begin position="1"/>
        <end position="22"/>
    </location>
</feature>
<dbReference type="InterPro" id="IPR003782">
    <property type="entry name" value="SCO1/SenC"/>
</dbReference>
<evidence type="ECO:0000313" key="7">
    <source>
        <dbReference type="Proteomes" id="UP001208041"/>
    </source>
</evidence>
<feature type="binding site" evidence="3">
    <location>
        <position position="167"/>
    </location>
    <ligand>
        <name>Cu cation</name>
        <dbReference type="ChEBI" id="CHEBI:23378"/>
    </ligand>
</feature>
<evidence type="ECO:0000256" key="4">
    <source>
        <dbReference type="PIRSR" id="PIRSR603782-2"/>
    </source>
</evidence>
<organism evidence="6 7">
    <name type="scientific">Halocynthiibacter halioticoli</name>
    <dbReference type="NCBI Taxonomy" id="2986804"/>
    <lineage>
        <taxon>Bacteria</taxon>
        <taxon>Pseudomonadati</taxon>
        <taxon>Pseudomonadota</taxon>
        <taxon>Alphaproteobacteria</taxon>
        <taxon>Rhodobacterales</taxon>
        <taxon>Paracoccaceae</taxon>
        <taxon>Halocynthiibacter</taxon>
    </lineage>
</organism>
<dbReference type="GO" id="GO:0046872">
    <property type="term" value="F:metal ion binding"/>
    <property type="evidence" value="ECO:0007669"/>
    <property type="project" value="UniProtKB-KW"/>
</dbReference>
<keyword evidence="2 3" id="KW-0186">Copper</keyword>
<dbReference type="SUPFAM" id="SSF52833">
    <property type="entry name" value="Thioredoxin-like"/>
    <property type="match status" value="1"/>
</dbReference>
<dbReference type="EMBL" id="JAOYFC010000003">
    <property type="protein sequence ID" value="MCV6825636.1"/>
    <property type="molecule type" value="Genomic_DNA"/>
</dbReference>
<dbReference type="PANTHER" id="PTHR12151">
    <property type="entry name" value="ELECTRON TRANSPORT PROTIN SCO1/SENC FAMILY MEMBER"/>
    <property type="match status" value="1"/>
</dbReference>
<dbReference type="FunFam" id="3.40.30.10:FF:000013">
    <property type="entry name" value="Blast:Protein SCO1 homolog, mitochondrial"/>
    <property type="match status" value="1"/>
</dbReference>